<protein>
    <recommendedName>
        <fullName evidence="2">Pyridoxal phosphate homeostasis protein</fullName>
        <shortName evidence="2">PLP homeostasis protein</shortName>
    </recommendedName>
</protein>
<dbReference type="Gene3D" id="3.20.20.10">
    <property type="entry name" value="Alanine racemase"/>
    <property type="match status" value="1"/>
</dbReference>
<evidence type="ECO:0000313" key="7">
    <source>
        <dbReference type="Proteomes" id="UP000002743"/>
    </source>
</evidence>
<dbReference type="HAMAP" id="MF_02087">
    <property type="entry name" value="PLP_homeostasis"/>
    <property type="match status" value="1"/>
</dbReference>
<dbReference type="GO" id="GO:0030170">
    <property type="term" value="F:pyridoxal phosphate binding"/>
    <property type="evidence" value="ECO:0007669"/>
    <property type="project" value="UniProtKB-UniRule"/>
</dbReference>
<comment type="cofactor">
    <cofactor evidence="3">
        <name>pyridoxal 5'-phosphate</name>
        <dbReference type="ChEBI" id="CHEBI:597326"/>
    </cofactor>
</comment>
<dbReference type="PANTHER" id="PTHR10146">
    <property type="entry name" value="PROLINE SYNTHETASE CO-TRANSCRIBED BACTERIAL HOMOLOG PROTEIN"/>
    <property type="match status" value="1"/>
</dbReference>
<feature type="domain" description="Alanine racemase N-terminal" evidence="5">
    <location>
        <begin position="8"/>
        <end position="227"/>
    </location>
</feature>
<dbReference type="FunFam" id="3.20.20.10:FF:000018">
    <property type="entry name" value="Pyridoxal phosphate homeostasis protein"/>
    <property type="match status" value="1"/>
</dbReference>
<reference evidence="7" key="1">
    <citation type="submission" date="2009-07" db="EMBL/GenBank/DDBJ databases">
        <title>Complete sequence of chromosome of Methylovorus sp. SIP3-4.</title>
        <authorList>
            <person name="Lucas S."/>
            <person name="Copeland A."/>
            <person name="Lapidus A."/>
            <person name="Glavina del Rio T."/>
            <person name="Tice H."/>
            <person name="Bruce D."/>
            <person name="Goodwin L."/>
            <person name="Pitluck S."/>
            <person name="Clum A."/>
            <person name="Larimer F."/>
            <person name="Land M."/>
            <person name="Hauser L."/>
            <person name="Kyrpides N."/>
            <person name="Mikhailova N."/>
            <person name="Kayluzhnaya M."/>
            <person name="Chistoserdova L."/>
        </authorList>
    </citation>
    <scope>NUCLEOTIDE SEQUENCE [LARGE SCALE GENOMIC DNA]</scope>
    <source>
        <strain evidence="7">SIP3-4</strain>
    </source>
</reference>
<keyword evidence="1 2" id="KW-0663">Pyridoxal phosphate</keyword>
<sequence>MSAITERLQAVQARICQSATAAGRDPQEITLLAVSKAQNADAIRDAWAAGQQRFGENYLQEALNKQALLQDLPIEWHFIGPIQSNKTQPIAQHFSWVHGVDRLKIAERLNAARPAELPPLQICLQVNVSHEESKSGIAPEEAYALASAITQLPRLQLRGLMAIPAPTPDMELQRAQFRMVRALYDALRQQGIALDTLSIGMSEDFPVAIGEGATIVRVGSAIFGPRPAKAATA</sequence>
<dbReference type="InterPro" id="IPR029066">
    <property type="entry name" value="PLP-binding_barrel"/>
</dbReference>
<dbReference type="HOGENOM" id="CLU_059988_0_1_4"/>
<proteinExistence type="inferred from homology"/>
<evidence type="ECO:0000256" key="4">
    <source>
        <dbReference type="RuleBase" id="RU004514"/>
    </source>
</evidence>
<evidence type="ECO:0000256" key="2">
    <source>
        <dbReference type="HAMAP-Rule" id="MF_02087"/>
    </source>
</evidence>
<dbReference type="eggNOG" id="COG0325">
    <property type="taxonomic scope" value="Bacteria"/>
</dbReference>
<comment type="function">
    <text evidence="2">Pyridoxal 5'-phosphate (PLP)-binding protein, which is involved in PLP homeostasis.</text>
</comment>
<dbReference type="InterPro" id="IPR001608">
    <property type="entry name" value="Ala_racemase_N"/>
</dbReference>
<dbReference type="SUPFAM" id="SSF51419">
    <property type="entry name" value="PLP-binding barrel"/>
    <property type="match status" value="1"/>
</dbReference>
<dbReference type="CDD" id="cd06824">
    <property type="entry name" value="PLPDE_III_Yggs_like"/>
    <property type="match status" value="1"/>
</dbReference>
<dbReference type="PANTHER" id="PTHR10146:SF14">
    <property type="entry name" value="PYRIDOXAL PHOSPHATE HOMEOSTASIS PROTEIN"/>
    <property type="match status" value="1"/>
</dbReference>
<comment type="similarity">
    <text evidence="2 4">Belongs to the pyridoxal phosphate-binding protein YggS/PROSC family.</text>
</comment>
<dbReference type="NCBIfam" id="TIGR00044">
    <property type="entry name" value="YggS family pyridoxal phosphate-dependent enzyme"/>
    <property type="match status" value="1"/>
</dbReference>
<dbReference type="Pfam" id="PF01168">
    <property type="entry name" value="Ala_racemase_N"/>
    <property type="match status" value="1"/>
</dbReference>
<dbReference type="PROSITE" id="PS01211">
    <property type="entry name" value="UPF0001"/>
    <property type="match status" value="1"/>
</dbReference>
<dbReference type="STRING" id="582744.Msip34_0622"/>
<evidence type="ECO:0000313" key="6">
    <source>
        <dbReference type="EMBL" id="ACT49870.1"/>
    </source>
</evidence>
<dbReference type="OrthoDB" id="9804072at2"/>
<dbReference type="AlphaFoldDB" id="C6X9Q0"/>
<feature type="modified residue" description="N6-(pyridoxal phosphate)lysine" evidence="2 3">
    <location>
        <position position="36"/>
    </location>
</feature>
<name>C6X9Q0_METGS</name>
<keyword evidence="7" id="KW-1185">Reference proteome</keyword>
<dbReference type="Proteomes" id="UP000002743">
    <property type="component" value="Chromosome"/>
</dbReference>
<dbReference type="InterPro" id="IPR011078">
    <property type="entry name" value="PyrdxlP_homeostasis"/>
</dbReference>
<accession>C6X9Q0</accession>
<dbReference type="RefSeq" id="WP_015829489.1">
    <property type="nucleotide sequence ID" value="NC_012969.1"/>
</dbReference>
<organism evidence="6 7">
    <name type="scientific">Methylovorus glucosotrophus (strain SIP3-4)</name>
    <dbReference type="NCBI Taxonomy" id="582744"/>
    <lineage>
        <taxon>Bacteria</taxon>
        <taxon>Pseudomonadati</taxon>
        <taxon>Pseudomonadota</taxon>
        <taxon>Betaproteobacteria</taxon>
        <taxon>Nitrosomonadales</taxon>
        <taxon>Methylophilaceae</taxon>
        <taxon>Methylovorus</taxon>
    </lineage>
</organism>
<evidence type="ECO:0000259" key="5">
    <source>
        <dbReference type="Pfam" id="PF01168"/>
    </source>
</evidence>
<dbReference type="EMBL" id="CP001674">
    <property type="protein sequence ID" value="ACT49870.1"/>
    <property type="molecule type" value="Genomic_DNA"/>
</dbReference>
<dbReference type="KEGG" id="mei:Msip34_0622"/>
<gene>
    <name evidence="6" type="ordered locus">Msip34_0622</name>
</gene>
<dbReference type="PIRSF" id="PIRSF004848">
    <property type="entry name" value="YBL036c_PLPDEIII"/>
    <property type="match status" value="1"/>
</dbReference>
<evidence type="ECO:0000256" key="3">
    <source>
        <dbReference type="PIRSR" id="PIRSR004848-1"/>
    </source>
</evidence>
<reference evidence="6 7" key="2">
    <citation type="journal article" date="2011" name="J. Bacteriol.">
        <title>Genomes of three methylotrophs from a single niche uncover genetic and metabolic divergence of Methylophilaceae.</title>
        <authorList>
            <person name="Lapidus A."/>
            <person name="Clum A."/>
            <person name="Labutti K."/>
            <person name="Kaluzhnaya M.G."/>
            <person name="Lim S."/>
            <person name="Beck D.A."/>
            <person name="Glavina Del Rio T."/>
            <person name="Nolan M."/>
            <person name="Mavromatis K."/>
            <person name="Huntemann M."/>
            <person name="Lucas S."/>
            <person name="Lidstrom M.E."/>
            <person name="Ivanova N."/>
            <person name="Chistoserdova L."/>
        </authorList>
    </citation>
    <scope>NUCLEOTIDE SEQUENCE [LARGE SCALE GENOMIC DNA]</scope>
    <source>
        <strain evidence="6 7">SIP3-4</strain>
    </source>
</reference>
<evidence type="ECO:0000256" key="1">
    <source>
        <dbReference type="ARBA" id="ARBA00022898"/>
    </source>
</evidence>